<keyword evidence="4" id="KW-0378">Hydrolase</keyword>
<dbReference type="Pfam" id="PF01546">
    <property type="entry name" value="Peptidase_M20"/>
    <property type="match status" value="1"/>
</dbReference>
<dbReference type="InterPro" id="IPR017439">
    <property type="entry name" value="Amidohydrolase"/>
</dbReference>
<evidence type="ECO:0000256" key="1">
    <source>
        <dbReference type="ARBA" id="ARBA00006247"/>
    </source>
</evidence>
<keyword evidence="5" id="KW-1185">Reference proteome</keyword>
<dbReference type="InterPro" id="IPR052030">
    <property type="entry name" value="Peptidase_M20/M20A_hydrolases"/>
</dbReference>
<comment type="similarity">
    <text evidence="1">Belongs to the peptidase M20A family.</text>
</comment>
<gene>
    <name evidence="4" type="ORF">ST47_g879</name>
</gene>
<dbReference type="FunFam" id="3.30.70.360:FF:000004">
    <property type="entry name" value="Peptidase M20 domain-containing protein 2"/>
    <property type="match status" value="1"/>
</dbReference>
<feature type="coiled-coil region" evidence="2">
    <location>
        <begin position="401"/>
        <end position="452"/>
    </location>
</feature>
<dbReference type="Pfam" id="PF07687">
    <property type="entry name" value="M20_dimer"/>
    <property type="match status" value="1"/>
</dbReference>
<feature type="domain" description="Peptidase M20 dimerisation" evidence="3">
    <location>
        <begin position="192"/>
        <end position="285"/>
    </location>
</feature>
<dbReference type="InterPro" id="IPR036264">
    <property type="entry name" value="Bact_exopeptidase_dim_dom"/>
</dbReference>
<dbReference type="SUPFAM" id="SSF55031">
    <property type="entry name" value="Bacterial exopeptidase dimerisation domain"/>
    <property type="match status" value="1"/>
</dbReference>
<comment type="caution">
    <text evidence="4">The sequence shown here is derived from an EMBL/GenBank/DDBJ whole genome shotgun (WGS) entry which is preliminary data.</text>
</comment>
<dbReference type="Gene3D" id="3.40.630.10">
    <property type="entry name" value="Zn peptidases"/>
    <property type="match status" value="1"/>
</dbReference>
<dbReference type="GO" id="GO:0016805">
    <property type="term" value="F:dipeptidase activity"/>
    <property type="evidence" value="ECO:0007669"/>
    <property type="project" value="TreeGrafter"/>
</dbReference>
<evidence type="ECO:0000259" key="3">
    <source>
        <dbReference type="Pfam" id="PF07687"/>
    </source>
</evidence>
<dbReference type="PANTHER" id="PTHR30575:SF8">
    <property type="entry name" value="PEPTIDASE M20 DOMAIN-CONTAINING PROTEIN 2"/>
    <property type="match status" value="1"/>
</dbReference>
<dbReference type="CDD" id="cd05672">
    <property type="entry name" value="M20_ACY1L2-like"/>
    <property type="match status" value="1"/>
</dbReference>
<reference evidence="4 5" key="1">
    <citation type="journal article" date="2016" name="Sci. Rep.">
        <title>Draft genome sequencing and secretome analysis of fungal phytopathogen Ascochyta rabiei provides insight into the necrotrophic effector repertoire.</title>
        <authorList>
            <person name="Verma S."/>
            <person name="Gazara R.K."/>
            <person name="Nizam S."/>
            <person name="Parween S."/>
            <person name="Chattopadhyay D."/>
            <person name="Verma P.K."/>
        </authorList>
    </citation>
    <scope>NUCLEOTIDE SEQUENCE [LARGE SCALE GENOMIC DNA]</scope>
    <source>
        <strain evidence="4 5">ArDII</strain>
    </source>
</reference>
<evidence type="ECO:0000313" key="4">
    <source>
        <dbReference type="EMBL" id="KZM27981.1"/>
    </source>
</evidence>
<dbReference type="EMBL" id="JYNV01000040">
    <property type="protein sequence ID" value="KZM27981.1"/>
    <property type="molecule type" value="Genomic_DNA"/>
</dbReference>
<dbReference type="InterPro" id="IPR002933">
    <property type="entry name" value="Peptidase_M20"/>
</dbReference>
<proteinExistence type="inferred from homology"/>
<organism evidence="4 5">
    <name type="scientific">Didymella rabiei</name>
    <name type="common">Chickpea ascochyta blight fungus</name>
    <name type="synonym">Mycosphaerella rabiei</name>
    <dbReference type="NCBI Taxonomy" id="5454"/>
    <lineage>
        <taxon>Eukaryota</taxon>
        <taxon>Fungi</taxon>
        <taxon>Dikarya</taxon>
        <taxon>Ascomycota</taxon>
        <taxon>Pezizomycotina</taxon>
        <taxon>Dothideomycetes</taxon>
        <taxon>Pleosporomycetidae</taxon>
        <taxon>Pleosporales</taxon>
        <taxon>Pleosporineae</taxon>
        <taxon>Didymellaceae</taxon>
        <taxon>Ascochyta</taxon>
    </lineage>
</organism>
<accession>A0A163LPB7</accession>
<dbReference type="Proteomes" id="UP000076837">
    <property type="component" value="Unassembled WGS sequence"/>
</dbReference>
<dbReference type="Gene3D" id="3.30.70.360">
    <property type="match status" value="1"/>
</dbReference>
<sequence length="477" mass="52211">MGSQNTCKDALEKSRVIVASTIDAADTGLHKVNKALHTNPELAYQEHFAHQTITSYLSSLGFDVKKHTYGLDTSFEAEYGSGGRLVIICAEYDALPEIGHSCGHNLIATSSIATFIAVAEAMKQHNFEGRVRILGTPAEEGGGGKAKLIDAGAFPKDTSAAIMAHPVSAHQIFYKPGYYQGLAGLKLIASHKFKTEFKGKPAHAAGEPWNGVNALDAAVSAYANVSLLRQQMEPDERVHGVIEVGGTVPNVITDYTRMNWNVRSPTIERADKLLSRVKNCLEAAALASGCKLNYITSPTYLNLRANKTLCELYAHDMDTFGTKIQVDQEKMMNASTDMGNVSHIIPSFHDSDSKYRYRGSVHMADVPPPAPAPPVSALALVPPPTPPPGPLTYRERLAQFRILEEKRIELIEELLDKLEKTEARLAQTELDLNSEQNVRRTLQSEVHEAKTREDALAQKQVRLVATTTFYSYLPTAG</sequence>
<dbReference type="NCBIfam" id="TIGR01891">
    <property type="entry name" value="amidohydrolases"/>
    <property type="match status" value="1"/>
</dbReference>
<protein>
    <submittedName>
        <fullName evidence="4">Hydrolase</fullName>
    </submittedName>
</protein>
<dbReference type="AlphaFoldDB" id="A0A163LPB7"/>
<evidence type="ECO:0000256" key="2">
    <source>
        <dbReference type="SAM" id="Coils"/>
    </source>
</evidence>
<name>A0A163LPB7_DIDRA</name>
<evidence type="ECO:0000313" key="5">
    <source>
        <dbReference type="Proteomes" id="UP000076837"/>
    </source>
</evidence>
<dbReference type="PANTHER" id="PTHR30575">
    <property type="entry name" value="PEPTIDASE M20"/>
    <property type="match status" value="1"/>
</dbReference>
<keyword evidence="2" id="KW-0175">Coiled coil</keyword>
<dbReference type="InterPro" id="IPR011650">
    <property type="entry name" value="Peptidase_M20_dimer"/>
</dbReference>
<dbReference type="SUPFAM" id="SSF53187">
    <property type="entry name" value="Zn-dependent exopeptidases"/>
    <property type="match status" value="1"/>
</dbReference>